<accession>A0A7C8M749</accession>
<feature type="region of interest" description="Disordered" evidence="1">
    <location>
        <begin position="604"/>
        <end position="683"/>
    </location>
</feature>
<dbReference type="PANTHER" id="PTHR40788">
    <property type="entry name" value="CLR5 DOMAIN-CONTAINING PROTEIN-RELATED"/>
    <property type="match status" value="1"/>
</dbReference>
<evidence type="ECO:0000313" key="3">
    <source>
        <dbReference type="Proteomes" id="UP000481861"/>
    </source>
</evidence>
<protein>
    <submittedName>
        <fullName evidence="2">Uncharacterized protein</fullName>
    </submittedName>
</protein>
<dbReference type="OrthoDB" id="2922289at2759"/>
<evidence type="ECO:0000256" key="1">
    <source>
        <dbReference type="SAM" id="MobiDB-lite"/>
    </source>
</evidence>
<dbReference type="EMBL" id="JAADJZ010000013">
    <property type="protein sequence ID" value="KAF2870536.1"/>
    <property type="molecule type" value="Genomic_DNA"/>
</dbReference>
<proteinExistence type="predicted"/>
<comment type="caution">
    <text evidence="2">The sequence shown here is derived from an EMBL/GenBank/DDBJ whole genome shotgun (WGS) entry which is preliminary data.</text>
</comment>
<dbReference type="PANTHER" id="PTHR40788:SF2">
    <property type="entry name" value="CLR5 DOMAIN-CONTAINING PROTEIN"/>
    <property type="match status" value="1"/>
</dbReference>
<organism evidence="2 3">
    <name type="scientific">Massariosphaeria phaeospora</name>
    <dbReference type="NCBI Taxonomy" id="100035"/>
    <lineage>
        <taxon>Eukaryota</taxon>
        <taxon>Fungi</taxon>
        <taxon>Dikarya</taxon>
        <taxon>Ascomycota</taxon>
        <taxon>Pezizomycotina</taxon>
        <taxon>Dothideomycetes</taxon>
        <taxon>Pleosporomycetidae</taxon>
        <taxon>Pleosporales</taxon>
        <taxon>Pleosporales incertae sedis</taxon>
        <taxon>Massariosphaeria</taxon>
    </lineage>
</organism>
<keyword evidence="3" id="KW-1185">Reference proteome</keyword>
<dbReference type="AlphaFoldDB" id="A0A7C8M749"/>
<sequence>MGGLQTIMGQTGFGIPGAPDFRETADETINFDEAVEFANEESESIFTRWKTLTSILERYEDTIRKRWGKKTREQRKKLLLQSWPDIILYHRPDLRHYRRKTAVGESDQKTQTAYRWPHINLEDLSDSTNLLLFLNSRGRHAPAVFAPMDCDSISLGISTGAIPQEFPDTFSHMNLESVLLEEYGRLMACPVTSGVSDNAAEGLMVLKTQHATMGFLVDICERILHDKKTDDESLKLVPVLPEPPILSSREGEWVYATDLTRESPYLVPHKLDLRRVQSLIQARLTEWEDYAWAMREDPSFMAEVVGDWSEHSSERVMTRARKEHPDLVNPLRKKNFWDRTIASTINEPYENLTEFIDGQYEQPQNVPGLTTSITRIKFLLEVRLIEKVQRELGFIFPSSPPVRALFMTEGQGGLQLRSDLNKDDQLLWLVGELMNKESEVPKDIIATELNNLVHTDKSQKARITPMVARFIGDISLGYELRSQLRLLCPLLYRQDDQNNPYEKILEVENPSLIELLRPLYDLKMIVSPAHAGSKFLKLGDLGNPAMFYYPVDKRRTQDNVEAMQTAERNLDALWAKYDGHLRTHLSAETNDVLQAIIPDRGELQRTPDWVEPQKVAQKPKTDVPVQPATFTDDNNSKDLPFSPPPPKTKVKTRGPAPLEDDGHDDAHPTAANEAPPPPPPRLFPVKKRTAQVFSTLFHTPTPTTQPGEIAWTDFVSALSAIGFQPEKLYGSVWRFALKDRATFGVDNAINFHEPHPQGKLPFRAARRYGRRLGRMYGLGGGSFVLEG</sequence>
<evidence type="ECO:0000313" key="2">
    <source>
        <dbReference type="EMBL" id="KAF2870536.1"/>
    </source>
</evidence>
<gene>
    <name evidence="2" type="ORF">BDV95DRAFT_619552</name>
</gene>
<name>A0A7C8M749_9PLEO</name>
<reference evidence="2 3" key="1">
    <citation type="submission" date="2020-01" db="EMBL/GenBank/DDBJ databases">
        <authorList>
            <consortium name="DOE Joint Genome Institute"/>
            <person name="Haridas S."/>
            <person name="Albert R."/>
            <person name="Binder M."/>
            <person name="Bloem J."/>
            <person name="Labutti K."/>
            <person name="Salamov A."/>
            <person name="Andreopoulos B."/>
            <person name="Baker S.E."/>
            <person name="Barry K."/>
            <person name="Bills G."/>
            <person name="Bluhm B.H."/>
            <person name="Cannon C."/>
            <person name="Castanera R."/>
            <person name="Culley D.E."/>
            <person name="Daum C."/>
            <person name="Ezra D."/>
            <person name="Gonzalez J.B."/>
            <person name="Henrissat B."/>
            <person name="Kuo A."/>
            <person name="Liang C."/>
            <person name="Lipzen A."/>
            <person name="Lutzoni F."/>
            <person name="Magnuson J."/>
            <person name="Mondo S."/>
            <person name="Nolan M."/>
            <person name="Ohm R."/>
            <person name="Pangilinan J."/>
            <person name="Park H.-J.H."/>
            <person name="Ramirez L."/>
            <person name="Alfaro M."/>
            <person name="Sun H."/>
            <person name="Tritt A."/>
            <person name="Yoshinaga Y."/>
            <person name="Zwiers L.-H.L."/>
            <person name="Turgeon B.G."/>
            <person name="Goodwin S.B."/>
            <person name="Spatafora J.W."/>
            <person name="Crous P.W."/>
            <person name="Grigoriev I.V."/>
        </authorList>
    </citation>
    <scope>NUCLEOTIDE SEQUENCE [LARGE SCALE GENOMIC DNA]</scope>
    <source>
        <strain evidence="2 3">CBS 611.86</strain>
    </source>
</reference>
<dbReference type="Proteomes" id="UP000481861">
    <property type="component" value="Unassembled WGS sequence"/>
</dbReference>